<dbReference type="OrthoDB" id="192402at2759"/>
<feature type="repeat" description="WD" evidence="1">
    <location>
        <begin position="94"/>
        <end position="126"/>
    </location>
</feature>
<dbReference type="GO" id="GO:0080008">
    <property type="term" value="C:Cul4-RING E3 ubiquitin ligase complex"/>
    <property type="evidence" value="ECO:0007669"/>
    <property type="project" value="InterPro"/>
</dbReference>
<evidence type="ECO:0000259" key="2">
    <source>
        <dbReference type="PROSITE" id="PS50181"/>
    </source>
</evidence>
<sequence>MDTSNSELDESWNYASDIVLLDVFQYLNATELLIAGKVCRRWNRLSMDEMLWKALFYKDFKIDRNIGIMPNKTSWLGEYKRLSYETPMVCHETLRSHSHQVLHVSFAHNGSMFATTSKDGYIIVWESTFPVQMKFHHDMKSFSWQYTQFSQFNQSDTLLLVSGVHFGAANSTSGEIAVFSLQGTSDEIEGGDSEASSFQVDIENRRGLARQPEKLLISPLDSKHTRLTKVRICKDILSALTELQP</sequence>
<dbReference type="PANTHER" id="PTHR20995:SF17">
    <property type="entry name" value="F-BOX_WD REPEAT-CONTAINING PROTEIN 5"/>
    <property type="match status" value="1"/>
</dbReference>
<dbReference type="GO" id="GO:0019005">
    <property type="term" value="C:SCF ubiquitin ligase complex"/>
    <property type="evidence" value="ECO:0007669"/>
    <property type="project" value="InterPro"/>
</dbReference>
<name>A0A482WW76_LAOST</name>
<proteinExistence type="predicted"/>
<dbReference type="Proteomes" id="UP000291343">
    <property type="component" value="Unassembled WGS sequence"/>
</dbReference>
<dbReference type="PROSITE" id="PS50294">
    <property type="entry name" value="WD_REPEATS_REGION"/>
    <property type="match status" value="1"/>
</dbReference>
<dbReference type="SUPFAM" id="SSF81383">
    <property type="entry name" value="F-box domain"/>
    <property type="match status" value="1"/>
</dbReference>
<dbReference type="InterPro" id="IPR001680">
    <property type="entry name" value="WD40_rpt"/>
</dbReference>
<protein>
    <recommendedName>
        <fullName evidence="2">F-box domain-containing protein</fullName>
    </recommendedName>
</protein>
<dbReference type="GO" id="GO:0016567">
    <property type="term" value="P:protein ubiquitination"/>
    <property type="evidence" value="ECO:0007669"/>
    <property type="project" value="InterPro"/>
</dbReference>
<dbReference type="SUPFAM" id="SSF50978">
    <property type="entry name" value="WD40 repeat-like"/>
    <property type="match status" value="1"/>
</dbReference>
<keyword evidence="4" id="KW-1185">Reference proteome</keyword>
<dbReference type="Gene3D" id="1.20.1280.50">
    <property type="match status" value="1"/>
</dbReference>
<organism evidence="3 4">
    <name type="scientific">Laodelphax striatellus</name>
    <name type="common">Small brown planthopper</name>
    <name type="synonym">Delphax striatella</name>
    <dbReference type="NCBI Taxonomy" id="195883"/>
    <lineage>
        <taxon>Eukaryota</taxon>
        <taxon>Metazoa</taxon>
        <taxon>Ecdysozoa</taxon>
        <taxon>Arthropoda</taxon>
        <taxon>Hexapoda</taxon>
        <taxon>Insecta</taxon>
        <taxon>Pterygota</taxon>
        <taxon>Neoptera</taxon>
        <taxon>Paraneoptera</taxon>
        <taxon>Hemiptera</taxon>
        <taxon>Auchenorrhyncha</taxon>
        <taxon>Fulgoroidea</taxon>
        <taxon>Delphacidae</taxon>
        <taxon>Criomorphinae</taxon>
        <taxon>Laodelphax</taxon>
    </lineage>
</organism>
<dbReference type="PROSITE" id="PS50082">
    <property type="entry name" value="WD_REPEATS_2"/>
    <property type="match status" value="1"/>
</dbReference>
<gene>
    <name evidence="3" type="ORF">LSTR_LSTR011678</name>
</gene>
<dbReference type="Pfam" id="PF12937">
    <property type="entry name" value="F-box-like"/>
    <property type="match status" value="1"/>
</dbReference>
<comment type="caution">
    <text evidence="3">The sequence shown here is derived from an EMBL/GenBank/DDBJ whole genome shotgun (WGS) entry which is preliminary data.</text>
</comment>
<dbReference type="Pfam" id="PF00400">
    <property type="entry name" value="WD40"/>
    <property type="match status" value="1"/>
</dbReference>
<dbReference type="Gene3D" id="2.130.10.10">
    <property type="entry name" value="YVTN repeat-like/Quinoprotein amine dehydrogenase"/>
    <property type="match status" value="1"/>
</dbReference>
<evidence type="ECO:0000313" key="3">
    <source>
        <dbReference type="EMBL" id="RZF37401.1"/>
    </source>
</evidence>
<dbReference type="PROSITE" id="PS50181">
    <property type="entry name" value="FBOX"/>
    <property type="match status" value="1"/>
</dbReference>
<dbReference type="STRING" id="195883.A0A482WW76"/>
<dbReference type="EMBL" id="QKKF02024553">
    <property type="protein sequence ID" value="RZF37401.1"/>
    <property type="molecule type" value="Genomic_DNA"/>
</dbReference>
<dbReference type="InterPro" id="IPR015943">
    <property type="entry name" value="WD40/YVTN_repeat-like_dom_sf"/>
</dbReference>
<dbReference type="InParanoid" id="A0A482WW76"/>
<accession>A0A482WW76</accession>
<dbReference type="AlphaFoldDB" id="A0A482WW76"/>
<evidence type="ECO:0000256" key="1">
    <source>
        <dbReference type="PROSITE-ProRule" id="PRU00221"/>
    </source>
</evidence>
<dbReference type="SMART" id="SM00320">
    <property type="entry name" value="WD40"/>
    <property type="match status" value="1"/>
</dbReference>
<feature type="domain" description="F-box" evidence="2">
    <location>
        <begin position="9"/>
        <end position="55"/>
    </location>
</feature>
<dbReference type="PANTHER" id="PTHR20995">
    <property type="entry name" value="F-BOX/WD REPEAT-CONTAINING PROTEIN 5"/>
    <property type="match status" value="1"/>
</dbReference>
<dbReference type="InterPro" id="IPR001810">
    <property type="entry name" value="F-box_dom"/>
</dbReference>
<reference evidence="3 4" key="1">
    <citation type="journal article" date="2017" name="Gigascience">
        <title>Genome sequence of the small brown planthopper, Laodelphax striatellus.</title>
        <authorList>
            <person name="Zhu J."/>
            <person name="Jiang F."/>
            <person name="Wang X."/>
            <person name="Yang P."/>
            <person name="Bao Y."/>
            <person name="Zhao W."/>
            <person name="Wang W."/>
            <person name="Lu H."/>
            <person name="Wang Q."/>
            <person name="Cui N."/>
            <person name="Li J."/>
            <person name="Chen X."/>
            <person name="Luo L."/>
            <person name="Yu J."/>
            <person name="Kang L."/>
            <person name="Cui F."/>
        </authorList>
    </citation>
    <scope>NUCLEOTIDE SEQUENCE [LARGE SCALE GENOMIC DNA]</scope>
    <source>
        <strain evidence="3">Lst14</strain>
    </source>
</reference>
<dbReference type="InterPro" id="IPR042508">
    <property type="entry name" value="FBXW5"/>
</dbReference>
<dbReference type="InterPro" id="IPR036047">
    <property type="entry name" value="F-box-like_dom_sf"/>
</dbReference>
<dbReference type="InterPro" id="IPR036322">
    <property type="entry name" value="WD40_repeat_dom_sf"/>
</dbReference>
<evidence type="ECO:0000313" key="4">
    <source>
        <dbReference type="Proteomes" id="UP000291343"/>
    </source>
</evidence>
<keyword evidence="1" id="KW-0853">WD repeat</keyword>